<evidence type="ECO:0000256" key="1">
    <source>
        <dbReference type="SAM" id="SignalP"/>
    </source>
</evidence>
<organism evidence="2 3">
    <name type="scientific">Amycolatopsis alkalitolerans</name>
    <dbReference type="NCBI Taxonomy" id="2547244"/>
    <lineage>
        <taxon>Bacteria</taxon>
        <taxon>Bacillati</taxon>
        <taxon>Actinomycetota</taxon>
        <taxon>Actinomycetes</taxon>
        <taxon>Pseudonocardiales</taxon>
        <taxon>Pseudonocardiaceae</taxon>
        <taxon>Amycolatopsis</taxon>
    </lineage>
</organism>
<dbReference type="AlphaFoldDB" id="A0A5C4M5D0"/>
<dbReference type="SUPFAM" id="SSF50952">
    <property type="entry name" value="Soluble quinoprotein glucose dehydrogenase"/>
    <property type="match status" value="1"/>
</dbReference>
<evidence type="ECO:0000313" key="3">
    <source>
        <dbReference type="Proteomes" id="UP000305546"/>
    </source>
</evidence>
<comment type="caution">
    <text evidence="2">The sequence shown here is derived from an EMBL/GenBank/DDBJ whole genome shotgun (WGS) entry which is preliminary data.</text>
</comment>
<dbReference type="InterPro" id="IPR011042">
    <property type="entry name" value="6-blade_b-propeller_TolB-like"/>
</dbReference>
<sequence>MRTTRLLVTAVTAFAAVLVPVAAEAGGAGQVKIASGLNSPRGLAFAPDGGLYVAEAGTGGAGPCAPGPEGGLVCFGTSGSIMRITDQGQKRVVTGLPSLAAPDGSNAVGPSDVSFQGTGNMYATLGLGGNPTTVRPQLPPAGQQLGWLLRNGKPVTDISGYEVKANPDGGEVDTNPNSVAALPGGEAVADAGGNDLLWVAANGKISTIATFPDRLVDAPPFLGLPPGTKIPMQSVPTSVVRGPDGAFYVGELTGFPFPKGAARVYRVVPGHAPQIYAEGFTNIIDIGFDHGKLYVLEIAHNGLLGADTDPSGALLRVDRHGSPEIVSQSLTLPGGLALKDGKAYVSDCGACPGPAGSVVRIRL</sequence>
<dbReference type="NCBIfam" id="NF033206">
    <property type="entry name" value="ScyE_fam"/>
    <property type="match status" value="1"/>
</dbReference>
<proteinExistence type="predicted"/>
<gene>
    <name evidence="2" type="ORF">FG385_03960</name>
</gene>
<dbReference type="OrthoDB" id="928769at2"/>
<protein>
    <submittedName>
        <fullName evidence="2">ScyD/ScyE family protein</fullName>
    </submittedName>
</protein>
<feature type="chain" id="PRO_5023065809" evidence="1">
    <location>
        <begin position="26"/>
        <end position="363"/>
    </location>
</feature>
<keyword evidence="1" id="KW-0732">Signal</keyword>
<accession>A0A5C4M5D0</accession>
<dbReference type="InterPro" id="IPR048031">
    <property type="entry name" value="ScyD/ScyE-like"/>
</dbReference>
<dbReference type="Gene3D" id="2.120.10.30">
    <property type="entry name" value="TolB, C-terminal domain"/>
    <property type="match status" value="1"/>
</dbReference>
<feature type="signal peptide" evidence="1">
    <location>
        <begin position="1"/>
        <end position="25"/>
    </location>
</feature>
<dbReference type="EMBL" id="VDFW01000003">
    <property type="protein sequence ID" value="TNC28444.1"/>
    <property type="molecule type" value="Genomic_DNA"/>
</dbReference>
<name>A0A5C4M5D0_9PSEU</name>
<dbReference type="Proteomes" id="UP000305546">
    <property type="component" value="Unassembled WGS sequence"/>
</dbReference>
<evidence type="ECO:0000313" key="2">
    <source>
        <dbReference type="EMBL" id="TNC28444.1"/>
    </source>
</evidence>
<dbReference type="InterPro" id="IPR011041">
    <property type="entry name" value="Quinoprot_gluc/sorb_DH_b-prop"/>
</dbReference>
<reference evidence="2 3" key="1">
    <citation type="submission" date="2019-06" db="EMBL/GenBank/DDBJ databases">
        <title>Amycolatopsis alkalitolerans sp. nov., isolated from Gastrodia elata Blume.</title>
        <authorList>
            <person name="Narsing Rao M.P."/>
            <person name="Li W.J."/>
        </authorList>
    </citation>
    <scope>NUCLEOTIDE SEQUENCE [LARGE SCALE GENOMIC DNA]</scope>
    <source>
        <strain evidence="2 3">SYSUP0005</strain>
    </source>
</reference>
<dbReference type="RefSeq" id="WP_139095222.1">
    <property type="nucleotide sequence ID" value="NZ_VDFW01000003.1"/>
</dbReference>
<keyword evidence="3" id="KW-1185">Reference proteome</keyword>